<dbReference type="InterPro" id="IPR035451">
    <property type="entry name" value="Ada-like_dom_sf"/>
</dbReference>
<keyword evidence="2" id="KW-0472">Membrane</keyword>
<dbReference type="Proteomes" id="UP001501624">
    <property type="component" value="Unassembled WGS sequence"/>
</dbReference>
<evidence type="ECO:0000313" key="3">
    <source>
        <dbReference type="EMBL" id="GAA3825439.1"/>
    </source>
</evidence>
<reference evidence="4" key="1">
    <citation type="journal article" date="2019" name="Int. J. Syst. Evol. Microbiol.">
        <title>The Global Catalogue of Microorganisms (GCM) 10K type strain sequencing project: providing services to taxonomists for standard genome sequencing and annotation.</title>
        <authorList>
            <consortium name="The Broad Institute Genomics Platform"/>
            <consortium name="The Broad Institute Genome Sequencing Center for Infectious Disease"/>
            <person name="Wu L."/>
            <person name="Ma J."/>
        </authorList>
    </citation>
    <scope>NUCLEOTIDE SEQUENCE [LARGE SCALE GENOMIC DNA]</scope>
    <source>
        <strain evidence="4">JCM 17017</strain>
    </source>
</reference>
<keyword evidence="2" id="KW-1133">Transmembrane helix</keyword>
<evidence type="ECO:0000256" key="1">
    <source>
        <dbReference type="SAM" id="MobiDB-lite"/>
    </source>
</evidence>
<sequence>MLFIVLVLVLAALGLLIAALITANSLWAWISIGLSVAAGLLLVVDFVRRRVARRRASAVAEPAEEPGDEPAVAASADDDEPSAPEATAVAKPADEPAPESPAAEVEDAPADQTALIPTAGELVGTAEEGEPGEEPTDPADAKIVDELDVEVVVVDEHPRYHLTDCGWLADRDTIPISVKEARDLGFTPCARCAPDAHLAEAHRAKA</sequence>
<organism evidence="3 4">
    <name type="scientific">Amycolatopsis tucumanensis</name>
    <dbReference type="NCBI Taxonomy" id="401106"/>
    <lineage>
        <taxon>Bacteria</taxon>
        <taxon>Bacillati</taxon>
        <taxon>Actinomycetota</taxon>
        <taxon>Actinomycetes</taxon>
        <taxon>Pseudonocardiales</taxon>
        <taxon>Pseudonocardiaceae</taxon>
        <taxon>Amycolatopsis</taxon>
    </lineage>
</organism>
<keyword evidence="2" id="KW-0812">Transmembrane</keyword>
<name>A0ABP7IS14_9PSEU</name>
<gene>
    <name evidence="3" type="ORF">GCM10022380_50250</name>
</gene>
<dbReference type="RefSeq" id="WP_237337429.1">
    <property type="nucleotide sequence ID" value="NZ_BAABCM010000007.1"/>
</dbReference>
<evidence type="ECO:0000313" key="4">
    <source>
        <dbReference type="Proteomes" id="UP001501624"/>
    </source>
</evidence>
<dbReference type="SUPFAM" id="SSF57884">
    <property type="entry name" value="Ada DNA repair protein, N-terminal domain (N-Ada 10)"/>
    <property type="match status" value="1"/>
</dbReference>
<keyword evidence="4" id="KW-1185">Reference proteome</keyword>
<proteinExistence type="predicted"/>
<feature type="transmembrane region" description="Helical" evidence="2">
    <location>
        <begin position="28"/>
        <end position="47"/>
    </location>
</feature>
<comment type="caution">
    <text evidence="3">The sequence shown here is derived from an EMBL/GenBank/DDBJ whole genome shotgun (WGS) entry which is preliminary data.</text>
</comment>
<dbReference type="EMBL" id="BAABCM010000007">
    <property type="protein sequence ID" value="GAA3825439.1"/>
    <property type="molecule type" value="Genomic_DNA"/>
</dbReference>
<evidence type="ECO:0000256" key="2">
    <source>
        <dbReference type="SAM" id="Phobius"/>
    </source>
</evidence>
<protein>
    <submittedName>
        <fullName evidence="3">Uncharacterized protein</fullName>
    </submittedName>
</protein>
<accession>A0ABP7IS14</accession>
<feature type="region of interest" description="Disordered" evidence="1">
    <location>
        <begin position="57"/>
        <end position="108"/>
    </location>
</feature>